<name>A0A0D2J3S6_9BACT</name>
<sequence length="145" mass="16553">MLFILYSQEPKLFYQKLSFPALKVSSQTKVEEYSNLEELEARLKKPLGNTMIALLVLKTPRELDRALYLTPLLADYKVILVLPELTAGQVGKALLLKPSYFTSLESDYSDLKAVLKKMLNFERKTSRASSIHDLYVSHLTRQKAS</sequence>
<evidence type="ECO:0000313" key="2">
    <source>
        <dbReference type="Proteomes" id="UP000032233"/>
    </source>
</evidence>
<organism evidence="1 2">
    <name type="scientific">Dethiosulfatarculus sandiegensis</name>
    <dbReference type="NCBI Taxonomy" id="1429043"/>
    <lineage>
        <taxon>Bacteria</taxon>
        <taxon>Pseudomonadati</taxon>
        <taxon>Thermodesulfobacteriota</taxon>
        <taxon>Desulfarculia</taxon>
        <taxon>Desulfarculales</taxon>
        <taxon>Desulfarculaceae</taxon>
        <taxon>Dethiosulfatarculus</taxon>
    </lineage>
</organism>
<evidence type="ECO:0000313" key="1">
    <source>
        <dbReference type="EMBL" id="KIX12834.1"/>
    </source>
</evidence>
<accession>A0A0D2J3S6</accession>
<keyword evidence="2" id="KW-1185">Reference proteome</keyword>
<dbReference type="InParanoid" id="A0A0D2J3S6"/>
<dbReference type="EMBL" id="AZAC01000023">
    <property type="protein sequence ID" value="KIX12834.1"/>
    <property type="molecule type" value="Genomic_DNA"/>
</dbReference>
<comment type="caution">
    <text evidence="1">The sequence shown here is derived from an EMBL/GenBank/DDBJ whole genome shotgun (WGS) entry which is preliminary data.</text>
</comment>
<protein>
    <submittedName>
        <fullName evidence="1">Uncharacterized protein</fullName>
    </submittedName>
</protein>
<dbReference type="AlphaFoldDB" id="A0A0D2J3S6"/>
<dbReference type="Proteomes" id="UP000032233">
    <property type="component" value="Unassembled WGS sequence"/>
</dbReference>
<gene>
    <name evidence="1" type="ORF">X474_17130</name>
</gene>
<proteinExistence type="predicted"/>
<dbReference type="RefSeq" id="WP_044350141.1">
    <property type="nucleotide sequence ID" value="NZ_AZAC01000023.1"/>
</dbReference>
<reference evidence="1 2" key="1">
    <citation type="submission" date="2013-11" db="EMBL/GenBank/DDBJ databases">
        <title>Metagenomic analysis of a methanogenic consortium involved in long chain n-alkane degradation.</title>
        <authorList>
            <person name="Davidova I.A."/>
            <person name="Callaghan A.V."/>
            <person name="Wawrik B."/>
            <person name="Pruitt S."/>
            <person name="Marks C."/>
            <person name="Duncan K.E."/>
            <person name="Suflita J.M."/>
        </authorList>
    </citation>
    <scope>NUCLEOTIDE SEQUENCE [LARGE SCALE GENOMIC DNA]</scope>
    <source>
        <strain evidence="1 2">SPR</strain>
    </source>
</reference>